<dbReference type="PANTHER" id="PTHR35372">
    <property type="entry name" value="ATP BINDING PROTEIN-RELATED"/>
    <property type="match status" value="1"/>
</dbReference>
<dbReference type="KEGG" id="csty:KN1_21110"/>
<dbReference type="CDD" id="cd04859">
    <property type="entry name" value="Prim_Pol"/>
    <property type="match status" value="1"/>
</dbReference>
<dbReference type="InterPro" id="IPR015330">
    <property type="entry name" value="DNA_primase/pol_bifunc_N"/>
</dbReference>
<keyword evidence="2" id="KW-0378">Hydrolase</keyword>
<dbReference type="InterPro" id="IPR014015">
    <property type="entry name" value="Helicase_SF3_DNA-vir"/>
</dbReference>
<keyword evidence="3" id="KW-0347">Helicase</keyword>
<name>A0A8D5ZIQ3_9CREN</name>
<dbReference type="RefSeq" id="WP_221287469.1">
    <property type="nucleotide sequence ID" value="NZ_AP024597.1"/>
</dbReference>
<dbReference type="Pfam" id="PF09250">
    <property type="entry name" value="Prim-Pol"/>
    <property type="match status" value="1"/>
</dbReference>
<dbReference type="PANTHER" id="PTHR35372:SF2">
    <property type="entry name" value="SF3 HELICASE DOMAIN-CONTAINING PROTEIN"/>
    <property type="match status" value="1"/>
</dbReference>
<dbReference type="Gene3D" id="3.30.720.160">
    <property type="entry name" value="Bifunctional DNA primase/polymerase, N-terminal"/>
    <property type="match status" value="1"/>
</dbReference>
<dbReference type="InterPro" id="IPR045455">
    <property type="entry name" value="NrS-1_pol-like_helicase"/>
</dbReference>
<dbReference type="Gene3D" id="2.20.25.130">
    <property type="entry name" value="Zinc stem-like domain"/>
    <property type="match status" value="1"/>
</dbReference>
<dbReference type="SUPFAM" id="SSF52540">
    <property type="entry name" value="P-loop containing nucleoside triphosphate hydrolases"/>
    <property type="match status" value="1"/>
</dbReference>
<dbReference type="Pfam" id="PF19263">
    <property type="entry name" value="DUF5906"/>
    <property type="match status" value="1"/>
</dbReference>
<dbReference type="InterPro" id="IPR014818">
    <property type="entry name" value="Phage/plasmid_primase_P4_C"/>
</dbReference>
<dbReference type="GO" id="GO:0005524">
    <property type="term" value="F:ATP binding"/>
    <property type="evidence" value="ECO:0007669"/>
    <property type="project" value="UniProtKB-KW"/>
</dbReference>
<dbReference type="SMART" id="SM00885">
    <property type="entry name" value="D5_N"/>
    <property type="match status" value="1"/>
</dbReference>
<evidence type="ECO:0000256" key="4">
    <source>
        <dbReference type="ARBA" id="ARBA00022840"/>
    </source>
</evidence>
<dbReference type="SUPFAM" id="SSF56747">
    <property type="entry name" value="Prim-pol domain"/>
    <property type="match status" value="1"/>
</dbReference>
<dbReference type="NCBIfam" id="TIGR01613">
    <property type="entry name" value="primase_Cterm"/>
    <property type="match status" value="1"/>
</dbReference>
<gene>
    <name evidence="6" type="ORF">KN1_21110</name>
</gene>
<proteinExistence type="predicted"/>
<evidence type="ECO:0000256" key="3">
    <source>
        <dbReference type="ARBA" id="ARBA00022806"/>
    </source>
</evidence>
<dbReference type="Pfam" id="PF13010">
    <property type="entry name" value="pRN1_helical"/>
    <property type="match status" value="1"/>
</dbReference>
<dbReference type="InterPro" id="IPR051620">
    <property type="entry name" value="ORF904-like_C"/>
</dbReference>
<evidence type="ECO:0000259" key="5">
    <source>
        <dbReference type="PROSITE" id="PS51206"/>
    </source>
</evidence>
<accession>A0A8D5ZIQ3</accession>
<dbReference type="InterPro" id="IPR004968">
    <property type="entry name" value="DNA_primase/NTPase_C"/>
</dbReference>
<dbReference type="SUPFAM" id="SSF46785">
    <property type="entry name" value="Winged helix' DNA-binding domain"/>
    <property type="match status" value="1"/>
</dbReference>
<keyword evidence="4" id="KW-0067">ATP-binding</keyword>
<dbReference type="Proteomes" id="UP000825123">
    <property type="component" value="Chromosome"/>
</dbReference>
<dbReference type="Gene3D" id="3.40.50.300">
    <property type="entry name" value="P-loop containing nucleotide triphosphate hydrolases"/>
    <property type="match status" value="1"/>
</dbReference>
<dbReference type="SMART" id="SM00943">
    <property type="entry name" value="Prim-Pol"/>
    <property type="match status" value="1"/>
</dbReference>
<dbReference type="Pfam" id="PF03288">
    <property type="entry name" value="Pox_D5"/>
    <property type="match status" value="1"/>
</dbReference>
<dbReference type="Pfam" id="PF08706">
    <property type="entry name" value="D5_N"/>
    <property type="match status" value="1"/>
</dbReference>
<dbReference type="Gene3D" id="1.10.1240.50">
    <property type="match status" value="1"/>
</dbReference>
<dbReference type="InterPro" id="IPR006500">
    <property type="entry name" value="Helicase_put_C_phage/plasmid"/>
</dbReference>
<dbReference type="InterPro" id="IPR024966">
    <property type="entry name" value="Primase_helical_domain"/>
</dbReference>
<organism evidence="6 7">
    <name type="scientific">Stygiolobus caldivivus</name>
    <dbReference type="NCBI Taxonomy" id="2824673"/>
    <lineage>
        <taxon>Archaea</taxon>
        <taxon>Thermoproteota</taxon>
        <taxon>Thermoprotei</taxon>
        <taxon>Sulfolobales</taxon>
        <taxon>Sulfolobaceae</taxon>
        <taxon>Stygiolobus</taxon>
    </lineage>
</organism>
<dbReference type="EMBL" id="AP024597">
    <property type="protein sequence ID" value="BCU70814.1"/>
    <property type="molecule type" value="Genomic_DNA"/>
</dbReference>
<dbReference type="PROSITE" id="PS51206">
    <property type="entry name" value="SF3_HELICASE_1"/>
    <property type="match status" value="1"/>
</dbReference>
<dbReference type="AlphaFoldDB" id="A0A8D5ZIQ3"/>
<protein>
    <submittedName>
        <fullName evidence="6">Primase</fullName>
    </submittedName>
</protein>
<keyword evidence="7" id="KW-1185">Reference proteome</keyword>
<evidence type="ECO:0000256" key="2">
    <source>
        <dbReference type="ARBA" id="ARBA00022801"/>
    </source>
</evidence>
<evidence type="ECO:0000313" key="6">
    <source>
        <dbReference type="EMBL" id="BCU70814.1"/>
    </source>
</evidence>
<reference evidence="6 7" key="1">
    <citation type="submission" date="2021-04" db="EMBL/GenBank/DDBJ databases">
        <title>Complete genome sequence of Stygiolobus sp. KN-1.</title>
        <authorList>
            <person name="Nakamura K."/>
            <person name="Sakai H."/>
            <person name="Kurosawa N."/>
        </authorList>
    </citation>
    <scope>NUCLEOTIDE SEQUENCE [LARGE SCALE GENOMIC DNA]</scope>
    <source>
        <strain evidence="6 7">KN-1</strain>
    </source>
</reference>
<dbReference type="GO" id="GO:0016787">
    <property type="term" value="F:hydrolase activity"/>
    <property type="evidence" value="ECO:0007669"/>
    <property type="project" value="UniProtKB-KW"/>
</dbReference>
<evidence type="ECO:0000313" key="7">
    <source>
        <dbReference type="Proteomes" id="UP000825123"/>
    </source>
</evidence>
<dbReference type="InterPro" id="IPR036390">
    <property type="entry name" value="WH_DNA-bd_sf"/>
</dbReference>
<evidence type="ECO:0000256" key="1">
    <source>
        <dbReference type="ARBA" id="ARBA00022741"/>
    </source>
</evidence>
<feature type="domain" description="SF3 helicase" evidence="5">
    <location>
        <begin position="536"/>
        <end position="693"/>
    </location>
</feature>
<dbReference type="Gene3D" id="3.30.2250.10">
    <property type="entry name" value="Bifunctional DNA primase/polymerase domain"/>
    <property type="match status" value="1"/>
</dbReference>
<sequence>MSERLQWAKRFIEHGFAIFPIDPQSKKAVIKEWEKYSSQPLSEEERQKFLKMVEEGHNYAVPGGQHGLVVLDFEDKELLKAWISENELNKLCKNTLCVNTPHGGIHVYVTADEIPEHKFNPVFTKDGKGIADLQSFKSYVLGPESCINHKQCNTDKCKWKGQDYTTCYTPINNNKIMKADLKGLLKFLAEKGKRLGIELSSSARAWVSGGTSNEVEDDLEKLKEEMAKYDRFKGKTVEAIREEVCKEISKELEELKGKDDKKSKKWSTILTTAKSVVCDGKTYADIGIDRSRGDWAFFRALLTHGVTNLEVFEHLLPSDSKVFAPKWDKYYIHTLKKAWELSKPALEFQAKAKGKKEKEAKKIAKSIITGAILRLHKIKTFYQVTGHNQAVIGVFKWDKKKGVYTPFDKGLRKEIREIAEMLEIRSFDRTLAQLSKRDVDDIFDEIKDLTLTPLPKEPLRIAFKNGTLEWTDKGIIWYDAKERSPKVYSFYYLPWEVKFEEIEKFMNKEITVKDIEELASRLCPKNLETFKQWVDDKWVLLFEVIGYTFYPEIKLRKAFMLVGSGGNGKSTYINLIKKILGDYAVSISPRELFDPQNRFIVGNLYHKLANAVAESKNYTIEDMDRFKRLTGGDWITADVKFKDPITFKSIAKLVIASNNMPAVRDTDDKAFWHRWVLVEFPHEFKDNDIWVDKIFTEEEINGIVTTSIVAISRVFQVGHFDFEQSEKEVMDLWLSHIDSVYSFMKTYAERGILTVDPRNGDLIVEKKKLYKMYRGYCSAMGFRGVGPNSFSRKLREYFNISTDRKVVGYEDGKPIRKKFLVGIGINELEAYRQLNHEVTVDEVKVFLNYIKENNNVIKEFREIVQDFGDRDKANRFIKFCQDHKFCEPRGVEAFEIHLD</sequence>
<dbReference type="GeneID" id="66163844"/>
<keyword evidence="1" id="KW-0547">Nucleotide-binding</keyword>
<dbReference type="InterPro" id="IPR027417">
    <property type="entry name" value="P-loop_NTPase"/>
</dbReference>